<keyword evidence="2" id="KW-1185">Reference proteome</keyword>
<protein>
    <submittedName>
        <fullName evidence="1">Uncharacterized protein</fullName>
    </submittedName>
</protein>
<evidence type="ECO:0000313" key="2">
    <source>
        <dbReference type="Proteomes" id="UP000192906"/>
    </source>
</evidence>
<dbReference type="EMBL" id="FWZU01000002">
    <property type="protein sequence ID" value="SMF02748.1"/>
    <property type="molecule type" value="Genomic_DNA"/>
</dbReference>
<sequence length="59" mass="6796">MEVEKSLCPVAGKYVLITKKYWIHKSSGTKHVTAVYCEDSFFCSEYANQPSKCIVRNNY</sequence>
<dbReference type="AlphaFoldDB" id="A0A1X7CTV5"/>
<name>A0A1X7CTV5_9BACT</name>
<evidence type="ECO:0000313" key="1">
    <source>
        <dbReference type="EMBL" id="SMF02748.1"/>
    </source>
</evidence>
<organism evidence="1 2">
    <name type="scientific">Desulfovibrio gilichinskyi</name>
    <dbReference type="NCBI Taxonomy" id="1519643"/>
    <lineage>
        <taxon>Bacteria</taxon>
        <taxon>Pseudomonadati</taxon>
        <taxon>Thermodesulfobacteriota</taxon>
        <taxon>Desulfovibrionia</taxon>
        <taxon>Desulfovibrionales</taxon>
        <taxon>Desulfovibrionaceae</taxon>
        <taxon>Desulfovibrio</taxon>
    </lineage>
</organism>
<dbReference type="Proteomes" id="UP000192906">
    <property type="component" value="Unassembled WGS sequence"/>
</dbReference>
<accession>A0A1X7CTV5</accession>
<reference evidence="2" key="1">
    <citation type="submission" date="2017-04" db="EMBL/GenBank/DDBJ databases">
        <authorList>
            <person name="Varghese N."/>
            <person name="Submissions S."/>
        </authorList>
    </citation>
    <scope>NUCLEOTIDE SEQUENCE [LARGE SCALE GENOMIC DNA]</scope>
    <source>
        <strain evidence="2">K3S</strain>
    </source>
</reference>
<gene>
    <name evidence="1" type="ORF">SAMN06295933_1238</name>
</gene>
<proteinExistence type="predicted"/>